<comment type="caution">
    <text evidence="2">The sequence shown here is derived from an EMBL/GenBank/DDBJ whole genome shotgun (WGS) entry which is preliminary data.</text>
</comment>
<dbReference type="Pfam" id="PF26308">
    <property type="entry name" value="YopA_M"/>
    <property type="match status" value="1"/>
</dbReference>
<dbReference type="RefSeq" id="WP_194383035.1">
    <property type="nucleotide sequence ID" value="NZ_JAKZGQ010000029.1"/>
</dbReference>
<reference evidence="3" key="1">
    <citation type="journal article" date="2019" name="Int. J. Syst. Evol. Microbiol.">
        <title>The Global Catalogue of Microorganisms (GCM) 10K type strain sequencing project: providing services to taxonomists for standard genome sequencing and annotation.</title>
        <authorList>
            <consortium name="The Broad Institute Genomics Platform"/>
            <consortium name="The Broad Institute Genome Sequencing Center for Infectious Disease"/>
            <person name="Wu L."/>
            <person name="Ma J."/>
        </authorList>
    </citation>
    <scope>NUCLEOTIDE SEQUENCE [LARGE SCALE GENOMIC DNA]</scope>
    <source>
        <strain evidence="3">CGMCC 1.12479</strain>
    </source>
</reference>
<feature type="domain" description="YopA central" evidence="1">
    <location>
        <begin position="105"/>
        <end position="236"/>
    </location>
</feature>
<organism evidence="2 3">
    <name type="scientific">Belliella aquatica</name>
    <dbReference type="NCBI Taxonomy" id="1323734"/>
    <lineage>
        <taxon>Bacteria</taxon>
        <taxon>Pseudomonadati</taxon>
        <taxon>Bacteroidota</taxon>
        <taxon>Cytophagia</taxon>
        <taxon>Cytophagales</taxon>
        <taxon>Cyclobacteriaceae</taxon>
        <taxon>Belliella</taxon>
    </lineage>
</organism>
<dbReference type="InterPro" id="IPR058684">
    <property type="entry name" value="YopA_M"/>
</dbReference>
<accession>A0ABQ1N572</accession>
<name>A0ABQ1N572_9BACT</name>
<keyword evidence="3" id="KW-1185">Reference proteome</keyword>
<proteinExistence type="predicted"/>
<gene>
    <name evidence="2" type="ORF">GCM10010993_36250</name>
</gene>
<protein>
    <recommendedName>
        <fullName evidence="1">YopA central domain-containing protein</fullName>
    </recommendedName>
</protein>
<evidence type="ECO:0000259" key="1">
    <source>
        <dbReference type="Pfam" id="PF26308"/>
    </source>
</evidence>
<evidence type="ECO:0000313" key="3">
    <source>
        <dbReference type="Proteomes" id="UP000635885"/>
    </source>
</evidence>
<dbReference type="EMBL" id="BMFD01000025">
    <property type="protein sequence ID" value="GGC54615.1"/>
    <property type="molecule type" value="Genomic_DNA"/>
</dbReference>
<evidence type="ECO:0000313" key="2">
    <source>
        <dbReference type="EMBL" id="GGC54615.1"/>
    </source>
</evidence>
<sequence>MRKKEIVSTIIMEYPNQEILIYQGEFHFGTHLFNGKIFVKWVPRHQLRFEILDCSDLKAIFDKNEISITIGSQNKKVKFFIENKFYGETINIKGSINEKLIFTQSKKKIKYIDFNLVNFREYFGLSYQKSPKGSRLGHISFISTDHSIEIQNILDEKSKKAIKSEGGYIISNNCRIKFNKVTPLNRVNFIVKRLKIFLSFLNGRRVAPLFLKAYSSDEKIIWEDYSPYITDHHKYVQSWLPFRFDDEFCSLWNKFLNVTETESDFEKMDFVIHWYLEALNNSGYTNGSIIFLQNSFETLYSWLVLEKGEIKAFGESDKEKNYASNKIRSLLFHFSLSTEFPKEYRKTFKEFDLNKSEDFAYVFPLIRNAYVHYSESKKKDLEKLKGKTWPLLNTGIFYLEVLLLRIIGYKGIIRSRIKGSAYPAENQVSIFNLSKELAVK</sequence>
<dbReference type="Proteomes" id="UP000635885">
    <property type="component" value="Unassembled WGS sequence"/>
</dbReference>